<dbReference type="OrthoDB" id="73567at2759"/>
<sequence length="1783" mass="198117">MRVQPSDVQQPTLTPHHGRNPASPQRKLVALLGCVYLAATMASSMWYLSMLNPSFANDLWWVNYTTRGHQALVIDLFNSMLTTQSTGAIDILAPRWTMAKTYDDREPTTDIYPTYPRRLVLNELTTVEFAVANLRELSAHWSVYMSTQYCWVDLDREFEIAHTDARQQRCVDRYRGNGAVYMETVLRAQEWNTFQATYGGDSGPFTVAIQTWLEQVPRGQQWLATTSTARETTTLAQEAAYWRAANISYFQLQWQNNMQSGVSESSAIVNALGLAYDVTLKKMSLTKQSWTSVAMNWMVVNDLYQMQWFNASLIRSANNSFLQLPATIEDMLGLADNQGNYIDQLDALRTAVGPFLAVDMFVVAVPNALVRLYETFHTVVGAKPALYDAIDAMAATTIFPTPRRWSNSNVLYYGGNPMCLYGEPLPYIQDTFGFGDTCNSQLPLRVTIETKSGLFAALVMRNDGSALCNLQSTFATCLDYIQAIANLSQTLASSTFVSTLVPPAMDAIARLRVGIMQFTSNINGSNWTVLHQPILDGDDGWDFVGWVVLFDWVQGKREVVSFEGDVTSLALISTAESAVRFPSNADTVTSATRLVYYVVAYTTLVLGILALSCVVIAIQLGFQLNSTNLFWFNRIVGSIWIGRPLLFARGMTSLVVLSTTRLTLAERSGQTRFESPRRSPFATMVLAGEATWLVYVVQDALTVLMQRSTKTYGPWSCLVTWTMLVVLECMSPVCPQLSLHRHCTAKNMDLTVKCSSGVLAIGDIQRLHVICILFGSVTVGIAIMDCIIKRFKLVAPRGDCRNRHLLGVGDHFIEFECARGDHTRWHLDAVACLMAGIVPMGWRGTKYTFDIKLWVLDQDNTHTKASTKSFLFHVERLKATNLTIPDTCIPSKPQLPLQRHFTPLVGVMYTIASIVGSVSYLQVSQLNLDNDLFWASFNSTGVHTFVGNWLNMQLTLGVRNMTLQLNTNWINRDGANTGSTGVINAPSNYGARMLYSELNALEDTIIGLRNTDGCAAPWIFTQYCFVDFNQRWEMANSAVRQLRCQHMTTNGAVFMETVLRNIPFREFTACWGRAFEPSIASELRKTSFGQDWITSATSELKGTVNDEVALWISLRINRFETQWQNFKRIGLTNQYAVRNAFGTLYPYAIQIQHTSFRLNDQTTFKMYWGPANDFYAVGRNSSGMGGSSLIRSSPDFAFANTTPFTVLALNGTFKLPLSSVFTIVTSAVGPFGSVDMSFVPCPEEASAAVRKLMQVVRSVLFDGNGAAQFAYATISNPLSNMAPVPKAWTDINFITLGSSLLCPEIQFAAGYPVSSGLLQFLSWQESCSSIALSAILETSVEFMLVSAIMANLTESTTDAIAHTCRQNPSNVDSCNLFLNQTVDFVATYMVPQLNDFSPYVATTAIQALKVEFVQFGQLDAISPLQLYRINVLDPTEIGFTYFAWNFLVEWALGYREAVAFEGDHGTLTVLTNFLTSVALEVTGAETATAMAFYLRHTVMSITGAMIVLALVALLYIVVSRGRVEIWNLFLLERVGALVWCGRPLLFLRSLTAIVLLSTSTLHLVFSGNISYFDVTSTPWYTTLLAANEVTWMVAIVNDIAMAVTRDYTPYYATLNSILVWLVTLTLSFLLPISHSLTIAKQCQIVQVDFQVSCDCGQLTLGHLSRLATVVCVVTCCNALCYAATRCIVGRPAPATVQSIFVHAGARYLFTTATWVCRDVYYMDRMSAALNGILTFRWGDKIHGFDVKLWCIFRVAAPADVLIPANHALAPAAQYALPLSLYKT</sequence>
<name>A0A485LNH2_9STRA</name>
<evidence type="ECO:0000256" key="1">
    <source>
        <dbReference type="SAM" id="MobiDB-lite"/>
    </source>
</evidence>
<evidence type="ECO:0000256" key="2">
    <source>
        <dbReference type="SAM" id="Phobius"/>
    </source>
</evidence>
<gene>
    <name evidence="4" type="primary">Aste57867_23098</name>
    <name evidence="3" type="ORF">As57867_023027</name>
    <name evidence="4" type="ORF">ASTE57867_23098</name>
</gene>
<proteinExistence type="predicted"/>
<dbReference type="EMBL" id="CAADRA010007254">
    <property type="protein sequence ID" value="VFT99746.1"/>
    <property type="molecule type" value="Genomic_DNA"/>
</dbReference>
<feature type="transmembrane region" description="Helical" evidence="2">
    <location>
        <begin position="1608"/>
        <end position="1630"/>
    </location>
</feature>
<feature type="transmembrane region" description="Helical" evidence="2">
    <location>
        <begin position="1498"/>
        <end position="1518"/>
    </location>
</feature>
<feature type="region of interest" description="Disordered" evidence="1">
    <location>
        <begin position="1"/>
        <end position="23"/>
    </location>
</feature>
<evidence type="ECO:0000313" key="5">
    <source>
        <dbReference type="Proteomes" id="UP000332933"/>
    </source>
</evidence>
<reference evidence="3" key="2">
    <citation type="submission" date="2019-06" db="EMBL/GenBank/DDBJ databases">
        <title>Genomics analysis of Aphanomyces spp. identifies a new class of oomycete effector associated with host adaptation.</title>
        <authorList>
            <person name="Gaulin E."/>
        </authorList>
    </citation>
    <scope>NUCLEOTIDE SEQUENCE</scope>
    <source>
        <strain evidence="3">CBS 578.67</strain>
    </source>
</reference>
<feature type="transmembrane region" description="Helical" evidence="2">
    <location>
        <begin position="1577"/>
        <end position="1596"/>
    </location>
</feature>
<dbReference type="Proteomes" id="UP000332933">
    <property type="component" value="Unassembled WGS sequence"/>
</dbReference>
<keyword evidence="2" id="KW-0472">Membrane</keyword>
<reference evidence="4 5" key="1">
    <citation type="submission" date="2019-03" db="EMBL/GenBank/DDBJ databases">
        <authorList>
            <person name="Gaulin E."/>
            <person name="Dumas B."/>
        </authorList>
    </citation>
    <scope>NUCLEOTIDE SEQUENCE [LARGE SCALE GENOMIC DNA]</scope>
    <source>
        <strain evidence="4">CBS 568.67</strain>
    </source>
</reference>
<organism evidence="4 5">
    <name type="scientific">Aphanomyces stellatus</name>
    <dbReference type="NCBI Taxonomy" id="120398"/>
    <lineage>
        <taxon>Eukaryota</taxon>
        <taxon>Sar</taxon>
        <taxon>Stramenopiles</taxon>
        <taxon>Oomycota</taxon>
        <taxon>Saprolegniomycetes</taxon>
        <taxon>Saprolegniales</taxon>
        <taxon>Verrucalvaceae</taxon>
        <taxon>Aphanomyces</taxon>
    </lineage>
</organism>
<feature type="transmembrane region" description="Helical" evidence="2">
    <location>
        <begin position="1545"/>
        <end position="1565"/>
    </location>
</feature>
<keyword evidence="2" id="KW-1133">Transmembrane helix</keyword>
<evidence type="ECO:0000313" key="4">
    <source>
        <dbReference type="EMBL" id="VFT99746.1"/>
    </source>
</evidence>
<protein>
    <submittedName>
        <fullName evidence="4">Aste57867_23098 protein</fullName>
    </submittedName>
</protein>
<feature type="compositionally biased region" description="Polar residues" evidence="1">
    <location>
        <begin position="1"/>
        <end position="13"/>
    </location>
</feature>
<evidence type="ECO:0000313" key="3">
    <source>
        <dbReference type="EMBL" id="KAF0684941.1"/>
    </source>
</evidence>
<accession>A0A485LNH2</accession>
<dbReference type="EMBL" id="VJMH01007228">
    <property type="protein sequence ID" value="KAF0684941.1"/>
    <property type="molecule type" value="Genomic_DNA"/>
</dbReference>
<feature type="transmembrane region" description="Helical" evidence="2">
    <location>
        <begin position="594"/>
        <end position="620"/>
    </location>
</feature>
<keyword evidence="5" id="KW-1185">Reference proteome</keyword>
<feature type="transmembrane region" description="Helical" evidence="2">
    <location>
        <begin position="28"/>
        <end position="48"/>
    </location>
</feature>
<keyword evidence="2" id="KW-0812">Transmembrane</keyword>